<evidence type="ECO:0008006" key="3">
    <source>
        <dbReference type="Google" id="ProtNLM"/>
    </source>
</evidence>
<protein>
    <recommendedName>
        <fullName evidence="3">Lipoprotein</fullName>
    </recommendedName>
</protein>
<evidence type="ECO:0000313" key="2">
    <source>
        <dbReference type="Proteomes" id="UP001375382"/>
    </source>
</evidence>
<evidence type="ECO:0000313" key="1">
    <source>
        <dbReference type="EMBL" id="MEH8018343.1"/>
    </source>
</evidence>
<name>A0ABU8C908_9GAMM</name>
<dbReference type="RefSeq" id="WP_335736750.1">
    <property type="nucleotide sequence ID" value="NZ_JALAAR010000012.1"/>
</dbReference>
<dbReference type="PROSITE" id="PS51257">
    <property type="entry name" value="PROKAR_LIPOPROTEIN"/>
    <property type="match status" value="1"/>
</dbReference>
<comment type="caution">
    <text evidence="1">The sequence shown here is derived from an EMBL/GenBank/DDBJ whole genome shotgun (WGS) entry which is preliminary data.</text>
</comment>
<keyword evidence="2" id="KW-1185">Reference proteome</keyword>
<sequence length="216" mass="24234">MRTLILAAAVLTLCACSQEDVETANFGSDYYKAEYQLSNATTLELDFYMANAELNGEKRKPYQDKYKVAHLAQQQDSTLISHEHNSGRQVSFYVHAPYSGKGSYSQTYKVKRKHRYHWLAWMSGEALTHSLIEQRTSNQPGVIRIRLFATAASLEARQQAQTVRLQLGTVSDYLSVTQCDGGLRVNEQAIDLCDASFGYSYLLVVGSHGRIALIPQ</sequence>
<organism evidence="1 2">
    <name type="scientific">Rheinheimera muenzenbergensis</name>
    <dbReference type="NCBI Taxonomy" id="1193628"/>
    <lineage>
        <taxon>Bacteria</taxon>
        <taxon>Pseudomonadati</taxon>
        <taxon>Pseudomonadota</taxon>
        <taxon>Gammaproteobacteria</taxon>
        <taxon>Chromatiales</taxon>
        <taxon>Chromatiaceae</taxon>
        <taxon>Rheinheimera</taxon>
    </lineage>
</organism>
<proteinExistence type="predicted"/>
<dbReference type="EMBL" id="JALAAR010000012">
    <property type="protein sequence ID" value="MEH8018343.1"/>
    <property type="molecule type" value="Genomic_DNA"/>
</dbReference>
<accession>A0ABU8C908</accession>
<reference evidence="1 2" key="1">
    <citation type="journal article" date="2023" name="Ecotoxicol. Environ. Saf.">
        <title>Mercury remediation potential of mercury-resistant strain Rheinheimera metallidurans sp. nov. isolated from a municipal waste dumping site.</title>
        <authorList>
            <person name="Yadav V."/>
            <person name="Manjhi A."/>
            <person name="Vadakedath N."/>
        </authorList>
    </citation>
    <scope>NUCLEOTIDE SEQUENCE [LARGE SCALE GENOMIC DNA]</scope>
    <source>
        <strain evidence="1 2">E-49</strain>
    </source>
</reference>
<dbReference type="Proteomes" id="UP001375382">
    <property type="component" value="Unassembled WGS sequence"/>
</dbReference>
<gene>
    <name evidence="1" type="ORF">MN202_13965</name>
</gene>